<evidence type="ECO:0000313" key="3">
    <source>
        <dbReference type="Proteomes" id="UP000324907"/>
    </source>
</evidence>
<comment type="caution">
    <text evidence="2">The sequence shown here is derived from an EMBL/GenBank/DDBJ whole genome shotgun (WGS) entry which is preliminary data.</text>
</comment>
<dbReference type="EMBL" id="VLTL01000017">
    <property type="protein sequence ID" value="KAA0169930.1"/>
    <property type="molecule type" value="Genomic_DNA"/>
</dbReference>
<reference evidence="2 3" key="1">
    <citation type="submission" date="2019-07" db="EMBL/GenBank/DDBJ databases">
        <title>Genomes of Cafeteria roenbergensis.</title>
        <authorList>
            <person name="Fischer M.G."/>
            <person name="Hackl T."/>
            <person name="Roman M."/>
        </authorList>
    </citation>
    <scope>NUCLEOTIDE SEQUENCE [LARGE SCALE GENOMIC DNA]</scope>
    <source>
        <strain evidence="2 3">RCC970-E3</strain>
    </source>
</reference>
<dbReference type="InterPro" id="IPR007858">
    <property type="entry name" value="Dpy-30_motif"/>
</dbReference>
<name>A0A5A8E1I4_CAFRO</name>
<accession>A0A5A8E1I4</accession>
<evidence type="ECO:0008006" key="4">
    <source>
        <dbReference type="Google" id="ProtNLM"/>
    </source>
</evidence>
<dbReference type="Gene3D" id="1.20.890.10">
    <property type="entry name" value="cAMP-dependent protein kinase regulatory subunit, dimerization-anchoring domain"/>
    <property type="match status" value="1"/>
</dbReference>
<dbReference type="AlphaFoldDB" id="A0A5A8E1I4"/>
<gene>
    <name evidence="2" type="ORF">FNF28_01720</name>
</gene>
<feature type="region of interest" description="Disordered" evidence="1">
    <location>
        <begin position="236"/>
        <end position="274"/>
    </location>
</feature>
<dbReference type="Pfam" id="PF05186">
    <property type="entry name" value="Dpy-30"/>
    <property type="match status" value="1"/>
</dbReference>
<proteinExistence type="predicted"/>
<evidence type="ECO:0000313" key="2">
    <source>
        <dbReference type="EMBL" id="KAA0169930.1"/>
    </source>
</evidence>
<dbReference type="Proteomes" id="UP000324907">
    <property type="component" value="Unassembled WGS sequence"/>
</dbReference>
<organism evidence="2 3">
    <name type="scientific">Cafeteria roenbergensis</name>
    <name type="common">Marine flagellate</name>
    <dbReference type="NCBI Taxonomy" id="33653"/>
    <lineage>
        <taxon>Eukaryota</taxon>
        <taxon>Sar</taxon>
        <taxon>Stramenopiles</taxon>
        <taxon>Bigyra</taxon>
        <taxon>Opalozoa</taxon>
        <taxon>Bicosoecida</taxon>
        <taxon>Cafeteriaceae</taxon>
        <taxon>Cafeteria</taxon>
    </lineage>
</organism>
<feature type="compositionally biased region" description="Low complexity" evidence="1">
    <location>
        <begin position="247"/>
        <end position="258"/>
    </location>
</feature>
<sequence>MRVFVSAADSYMGRHIVARLRRLAKEAARGGEAEPAELVVVGTLSGAADLAAPELDEEFKVGDLAAAKAALSCSAVIVNLVAAPLEAASLLQVLRDGDEALAGPKARRRGPRAERPRRLVALSSLISWEATRRPAAEDGSGLAPLSERSFRRRRAATQWAQLRSQEAHALALAAAAAGAHPAGLNCTAPSRNRGWVLCGYPRSAAEAEALVGEEAVAVSPEEEEEADAAAIEQLREGGADGDGGDVYGVEDGSAAAGGAAAGGGGDDEGGDDDDAVRVSRQLVPAVVVELDSAAPEDELAAAAVEEARWCGEADVTAEAAAARVAAWRRLNPSDGSAGSAAGFFSVHCGVEAVRARVAGRDEASADAEGKDEDVAGATAGAALLSVEELLDDVVPLLEAAGAPVSGPGSAAAVEAAGLEAAALPAWAPGPPQNFHPTPEEAAAEAEAAAAASAEAAGAAEAQARKEAAAEAGAAEARRADEAARVAALAEQEAELLRARSEPLRAWLGREVLPALSRGLLETVRAKPLDPVDFLAELLLKEALAEGEAEAGTLA</sequence>
<dbReference type="InterPro" id="IPR047499">
    <property type="entry name" value="DD_AK7"/>
</dbReference>
<feature type="compositionally biased region" description="Acidic residues" evidence="1">
    <location>
        <begin position="265"/>
        <end position="274"/>
    </location>
</feature>
<dbReference type="CDD" id="cd22967">
    <property type="entry name" value="DD_AK7"/>
    <property type="match status" value="1"/>
</dbReference>
<protein>
    <recommendedName>
        <fullName evidence="4">NAD(P)-binding domain-containing protein</fullName>
    </recommendedName>
</protein>
<evidence type="ECO:0000256" key="1">
    <source>
        <dbReference type="SAM" id="MobiDB-lite"/>
    </source>
</evidence>